<dbReference type="InterPro" id="IPR002104">
    <property type="entry name" value="Integrase_catalytic"/>
</dbReference>
<keyword evidence="4" id="KW-0233">DNA recombination</keyword>
<evidence type="ECO:0000256" key="1">
    <source>
        <dbReference type="ARBA" id="ARBA00008857"/>
    </source>
</evidence>
<dbReference type="InterPro" id="IPR011010">
    <property type="entry name" value="DNA_brk_join_enz"/>
</dbReference>
<name>A0ABW3X3Y3_9HYPH</name>
<dbReference type="PANTHER" id="PTHR30349">
    <property type="entry name" value="PHAGE INTEGRASE-RELATED"/>
    <property type="match status" value="1"/>
</dbReference>
<sequence length="379" mass="42767">MAFPDQASAPFWNHRHPGHSTPTRRYRTGSQVANGGWDNQTASQAGATYRLFIDICGDLSLSEYTRQHAGRFKDLVERLPSDYGKSAKYRGLDVNAILAAYAALPVNERASVITQKTVKRHFSALSTLWLAGIARGDAKENVFSGFKFAPGRIASEQRCMWERVDLADLFSSPVWTGCQSKISRAKPGPTIIRDEKFWLPLIAVFSGLRQEEICQLHVEDIGQERNIWFFDINNRPPRKLKNTTAVRRVPIHTELINLGFLSHIDTLRQNRTARVFPAFQAGGSDDRLAHAFAKWFPRYRRDVGIKKEGLVFHSFRHTATTLMHQADVSSAVIDHITGHTTPGETARYTKRSTLEQMKAAIETIDIDFNLSGLYLTQPN</sequence>
<evidence type="ECO:0000256" key="4">
    <source>
        <dbReference type="ARBA" id="ARBA00023172"/>
    </source>
</evidence>
<dbReference type="InterPro" id="IPR013762">
    <property type="entry name" value="Integrase-like_cat_sf"/>
</dbReference>
<comment type="caution">
    <text evidence="7">The sequence shown here is derived from an EMBL/GenBank/DDBJ whole genome shotgun (WGS) entry which is preliminary data.</text>
</comment>
<feature type="compositionally biased region" description="Basic residues" evidence="5">
    <location>
        <begin position="13"/>
        <end position="24"/>
    </location>
</feature>
<evidence type="ECO:0000313" key="7">
    <source>
        <dbReference type="EMBL" id="MFD1304107.1"/>
    </source>
</evidence>
<dbReference type="PANTHER" id="PTHR30349:SF41">
    <property type="entry name" value="INTEGRASE_RECOMBINASE PROTEIN MJ0367-RELATED"/>
    <property type="match status" value="1"/>
</dbReference>
<evidence type="ECO:0000256" key="3">
    <source>
        <dbReference type="ARBA" id="ARBA00023125"/>
    </source>
</evidence>
<keyword evidence="3" id="KW-0238">DNA-binding</keyword>
<feature type="region of interest" description="Disordered" evidence="5">
    <location>
        <begin position="1"/>
        <end position="24"/>
    </location>
</feature>
<organism evidence="7 8">
    <name type="scientific">Methylobacterium marchantiae</name>
    <dbReference type="NCBI Taxonomy" id="600331"/>
    <lineage>
        <taxon>Bacteria</taxon>
        <taxon>Pseudomonadati</taxon>
        <taxon>Pseudomonadota</taxon>
        <taxon>Alphaproteobacteria</taxon>
        <taxon>Hyphomicrobiales</taxon>
        <taxon>Methylobacteriaceae</taxon>
        <taxon>Methylobacterium</taxon>
    </lineage>
</organism>
<dbReference type="SUPFAM" id="SSF56349">
    <property type="entry name" value="DNA breaking-rejoining enzymes"/>
    <property type="match status" value="1"/>
</dbReference>
<evidence type="ECO:0000256" key="5">
    <source>
        <dbReference type="SAM" id="MobiDB-lite"/>
    </source>
</evidence>
<dbReference type="Pfam" id="PF00589">
    <property type="entry name" value="Phage_integrase"/>
    <property type="match status" value="1"/>
</dbReference>
<keyword evidence="2" id="KW-0229">DNA integration</keyword>
<comment type="similarity">
    <text evidence="1">Belongs to the 'phage' integrase family.</text>
</comment>
<dbReference type="EMBL" id="JBHTND010000053">
    <property type="protein sequence ID" value="MFD1304107.1"/>
    <property type="molecule type" value="Genomic_DNA"/>
</dbReference>
<dbReference type="InterPro" id="IPR050090">
    <property type="entry name" value="Tyrosine_recombinase_XerCD"/>
</dbReference>
<keyword evidence="8" id="KW-1185">Reference proteome</keyword>
<proteinExistence type="inferred from homology"/>
<evidence type="ECO:0000256" key="2">
    <source>
        <dbReference type="ARBA" id="ARBA00022908"/>
    </source>
</evidence>
<dbReference type="RefSeq" id="WP_238209065.1">
    <property type="nucleotide sequence ID" value="NZ_JBHTND010000053.1"/>
</dbReference>
<evidence type="ECO:0000313" key="8">
    <source>
        <dbReference type="Proteomes" id="UP001597176"/>
    </source>
</evidence>
<evidence type="ECO:0000259" key="6">
    <source>
        <dbReference type="PROSITE" id="PS51898"/>
    </source>
</evidence>
<dbReference type="Gene3D" id="1.10.443.10">
    <property type="entry name" value="Intergrase catalytic core"/>
    <property type="match status" value="1"/>
</dbReference>
<dbReference type="Proteomes" id="UP001597176">
    <property type="component" value="Unassembled WGS sequence"/>
</dbReference>
<feature type="domain" description="Tyr recombinase" evidence="6">
    <location>
        <begin position="165"/>
        <end position="362"/>
    </location>
</feature>
<accession>A0ABW3X3Y3</accession>
<reference evidence="8" key="1">
    <citation type="journal article" date="2019" name="Int. J. Syst. Evol. Microbiol.">
        <title>The Global Catalogue of Microorganisms (GCM) 10K type strain sequencing project: providing services to taxonomists for standard genome sequencing and annotation.</title>
        <authorList>
            <consortium name="The Broad Institute Genomics Platform"/>
            <consortium name="The Broad Institute Genome Sequencing Center for Infectious Disease"/>
            <person name="Wu L."/>
            <person name="Ma J."/>
        </authorList>
    </citation>
    <scope>NUCLEOTIDE SEQUENCE [LARGE SCALE GENOMIC DNA]</scope>
    <source>
        <strain evidence="8">CCUG 56108</strain>
    </source>
</reference>
<dbReference type="PROSITE" id="PS51898">
    <property type="entry name" value="TYR_RECOMBINASE"/>
    <property type="match status" value="1"/>
</dbReference>
<gene>
    <name evidence="7" type="ORF">ACFQ4G_21330</name>
</gene>
<dbReference type="CDD" id="cd01184">
    <property type="entry name" value="INT_C_like_1"/>
    <property type="match status" value="1"/>
</dbReference>
<protein>
    <submittedName>
        <fullName evidence="7">Site-specific integrase</fullName>
    </submittedName>
</protein>